<evidence type="ECO:0000313" key="2">
    <source>
        <dbReference type="EMBL" id="KAF6810984.1"/>
    </source>
</evidence>
<evidence type="ECO:0000256" key="1">
    <source>
        <dbReference type="SAM" id="MobiDB-lite"/>
    </source>
</evidence>
<accession>A0A8H6JD98</accession>
<reference evidence="2" key="1">
    <citation type="journal article" date="2020" name="Phytopathology">
        <title>Genome Sequence Resources of Colletotrichum truncatum, C. plurivorum, C. musicola, and C. sojae: Four Species Pathogenic to Soybean (Glycine max).</title>
        <authorList>
            <person name="Rogerio F."/>
            <person name="Boufleur T.R."/>
            <person name="Ciampi-Guillardi M."/>
            <person name="Sukno S.A."/>
            <person name="Thon M.R."/>
            <person name="Massola Junior N.S."/>
            <person name="Baroncelli R."/>
        </authorList>
    </citation>
    <scope>NUCLEOTIDE SEQUENCE</scope>
    <source>
        <strain evidence="2">LFN0074</strain>
    </source>
</reference>
<sequence>MALQPPGGSGLQLAPLAGPDRGSGMPLELIPTPRAKRCRDTPLTAKGLLNVSGAATGSILVALNE</sequence>
<gene>
    <name evidence="2" type="ORF">CMUS01_13363</name>
</gene>
<name>A0A8H6JD98_9PEZI</name>
<dbReference type="AlphaFoldDB" id="A0A8H6JD98"/>
<dbReference type="EMBL" id="WIGM01000833">
    <property type="protein sequence ID" value="KAF6810984.1"/>
    <property type="molecule type" value="Genomic_DNA"/>
</dbReference>
<protein>
    <submittedName>
        <fullName evidence="2">Uncharacterized protein</fullName>
    </submittedName>
</protein>
<comment type="caution">
    <text evidence="2">The sequence shown here is derived from an EMBL/GenBank/DDBJ whole genome shotgun (WGS) entry which is preliminary data.</text>
</comment>
<feature type="region of interest" description="Disordered" evidence="1">
    <location>
        <begin position="1"/>
        <end position="26"/>
    </location>
</feature>
<proteinExistence type="predicted"/>
<organism evidence="2 3">
    <name type="scientific">Colletotrichum musicola</name>
    <dbReference type="NCBI Taxonomy" id="2175873"/>
    <lineage>
        <taxon>Eukaryota</taxon>
        <taxon>Fungi</taxon>
        <taxon>Dikarya</taxon>
        <taxon>Ascomycota</taxon>
        <taxon>Pezizomycotina</taxon>
        <taxon>Sordariomycetes</taxon>
        <taxon>Hypocreomycetidae</taxon>
        <taxon>Glomerellales</taxon>
        <taxon>Glomerellaceae</taxon>
        <taxon>Colletotrichum</taxon>
        <taxon>Colletotrichum orchidearum species complex</taxon>
    </lineage>
</organism>
<evidence type="ECO:0000313" key="3">
    <source>
        <dbReference type="Proteomes" id="UP000639643"/>
    </source>
</evidence>
<keyword evidence="3" id="KW-1185">Reference proteome</keyword>
<dbReference type="Proteomes" id="UP000639643">
    <property type="component" value="Unassembled WGS sequence"/>
</dbReference>